<keyword evidence="2 4" id="KW-0456">Lyase</keyword>
<dbReference type="Gene3D" id="3.40.225.10">
    <property type="entry name" value="Class II aldolase/adducin N-terminal domain"/>
    <property type="match status" value="1"/>
</dbReference>
<dbReference type="PANTHER" id="PTHR22789">
    <property type="entry name" value="FUCULOSE PHOSPHATE ALDOLASE"/>
    <property type="match status" value="1"/>
</dbReference>
<dbReference type="InterPro" id="IPR001303">
    <property type="entry name" value="Aldolase_II/adducin_N"/>
</dbReference>
<evidence type="ECO:0000256" key="1">
    <source>
        <dbReference type="ARBA" id="ARBA00022723"/>
    </source>
</evidence>
<evidence type="ECO:0000259" key="3">
    <source>
        <dbReference type="SMART" id="SM01007"/>
    </source>
</evidence>
<dbReference type="Proteomes" id="UP000535078">
    <property type="component" value="Unassembled WGS sequence"/>
</dbReference>
<dbReference type="SUPFAM" id="SSF53639">
    <property type="entry name" value="AraD/HMP-PK domain-like"/>
    <property type="match status" value="1"/>
</dbReference>
<dbReference type="EC" id="4.1.1.-" evidence="4"/>
<evidence type="ECO:0000313" key="4">
    <source>
        <dbReference type="EMBL" id="NJB90150.1"/>
    </source>
</evidence>
<feature type="domain" description="Class II aldolase/adducin N-terminal" evidence="3">
    <location>
        <begin position="9"/>
        <end position="179"/>
    </location>
</feature>
<dbReference type="EMBL" id="JAATIT010000003">
    <property type="protein sequence ID" value="NJB90150.1"/>
    <property type="molecule type" value="Genomic_DNA"/>
</dbReference>
<sequence>MTVPAGLDAQVRLAARALASAGLVHAFGHCSARLDVGSFLVCAPLPMGRITDEPGIVVPIDGPLPEGVLGEVRIHREIYRRRPEVGGVCRIMPPALMALSVAGLVPVPRHGIGAYFGRLPLWNDPRLLRDDAAAAALANMLGDAPALVMRGNGAVVVGADLPQAVTLGWFLEDAARVEQSVRSMGLDVEAARLSPEEIDARQIWSGGVVERMWHHLTGEVL</sequence>
<name>A0A7X5XRV9_9SPHN</name>
<dbReference type="GO" id="GO:0019323">
    <property type="term" value="P:pentose catabolic process"/>
    <property type="evidence" value="ECO:0007669"/>
    <property type="project" value="TreeGrafter"/>
</dbReference>
<comment type="caution">
    <text evidence="4">The sequence shown here is derived from an EMBL/GenBank/DDBJ whole genome shotgun (WGS) entry which is preliminary data.</text>
</comment>
<gene>
    <name evidence="4" type="ORF">GGR90_002344</name>
</gene>
<accession>A0A7X5XRV9</accession>
<dbReference type="GO" id="GO:0005829">
    <property type="term" value="C:cytosol"/>
    <property type="evidence" value="ECO:0007669"/>
    <property type="project" value="TreeGrafter"/>
</dbReference>
<dbReference type="Pfam" id="PF00596">
    <property type="entry name" value="Aldolase_II"/>
    <property type="match status" value="1"/>
</dbReference>
<proteinExistence type="predicted"/>
<dbReference type="RefSeq" id="WP_167921629.1">
    <property type="nucleotide sequence ID" value="NZ_JAATIT010000003.1"/>
</dbReference>
<dbReference type="AlphaFoldDB" id="A0A7X5XRV9"/>
<keyword evidence="5" id="KW-1185">Reference proteome</keyword>
<dbReference type="SMART" id="SM01007">
    <property type="entry name" value="Aldolase_II"/>
    <property type="match status" value="1"/>
</dbReference>
<reference evidence="4 5" key="1">
    <citation type="submission" date="2020-03" db="EMBL/GenBank/DDBJ databases">
        <title>Genomic Encyclopedia of Type Strains, Phase IV (KMG-IV): sequencing the most valuable type-strain genomes for metagenomic binning, comparative biology and taxonomic classification.</title>
        <authorList>
            <person name="Goeker M."/>
        </authorList>
    </citation>
    <scope>NUCLEOTIDE SEQUENCE [LARGE SCALE GENOMIC DNA]</scope>
    <source>
        <strain evidence="4 5">DSM 25229</strain>
    </source>
</reference>
<keyword evidence="1" id="KW-0479">Metal-binding</keyword>
<protein>
    <submittedName>
        <fullName evidence="4">HCOMODA/2-hydroxy-3-carboxy-muconic semialdehyde decarboxylase</fullName>
        <ecNumber evidence="4">4.1.1.-</ecNumber>
    </submittedName>
</protein>
<dbReference type="GO" id="GO:0016832">
    <property type="term" value="F:aldehyde-lyase activity"/>
    <property type="evidence" value="ECO:0007669"/>
    <property type="project" value="TreeGrafter"/>
</dbReference>
<dbReference type="InterPro" id="IPR036409">
    <property type="entry name" value="Aldolase_II/adducin_N_sf"/>
</dbReference>
<dbReference type="PANTHER" id="PTHR22789:SF0">
    <property type="entry name" value="3-OXO-TETRONATE 4-PHOSPHATE DECARBOXYLASE-RELATED"/>
    <property type="match status" value="1"/>
</dbReference>
<evidence type="ECO:0000256" key="2">
    <source>
        <dbReference type="ARBA" id="ARBA00023239"/>
    </source>
</evidence>
<dbReference type="GO" id="GO:0046872">
    <property type="term" value="F:metal ion binding"/>
    <property type="evidence" value="ECO:0007669"/>
    <property type="project" value="UniProtKB-KW"/>
</dbReference>
<organism evidence="4 5">
    <name type="scientific">Sphingopyxis italica</name>
    <dbReference type="NCBI Taxonomy" id="1129133"/>
    <lineage>
        <taxon>Bacteria</taxon>
        <taxon>Pseudomonadati</taxon>
        <taxon>Pseudomonadota</taxon>
        <taxon>Alphaproteobacteria</taxon>
        <taxon>Sphingomonadales</taxon>
        <taxon>Sphingomonadaceae</taxon>
        <taxon>Sphingopyxis</taxon>
    </lineage>
</organism>
<evidence type="ECO:0000313" key="5">
    <source>
        <dbReference type="Proteomes" id="UP000535078"/>
    </source>
</evidence>
<dbReference type="InterPro" id="IPR050197">
    <property type="entry name" value="Aldolase_class_II_sugar_metab"/>
</dbReference>